<comment type="caution">
    <text evidence="1">The sequence shown here is derived from an EMBL/GenBank/DDBJ whole genome shotgun (WGS) entry which is preliminary data.</text>
</comment>
<dbReference type="Proteomes" id="UP000235392">
    <property type="component" value="Unassembled WGS sequence"/>
</dbReference>
<feature type="non-terminal residue" evidence="1">
    <location>
        <position position="1"/>
    </location>
</feature>
<accession>A0A2N5RV06</accession>
<dbReference type="AlphaFoldDB" id="A0A2N5RV06"/>
<reference evidence="1 2" key="1">
    <citation type="submission" date="2017-11" db="EMBL/GenBank/DDBJ databases">
        <title>De novo assembly and phasing of dikaryotic genomes from two isolates of Puccinia coronata f. sp. avenae, the causal agent of oat crown rust.</title>
        <authorList>
            <person name="Miller M.E."/>
            <person name="Zhang Y."/>
            <person name="Omidvar V."/>
            <person name="Sperschneider J."/>
            <person name="Schwessinger B."/>
            <person name="Raley C."/>
            <person name="Palmer J.M."/>
            <person name="Garnica D."/>
            <person name="Upadhyaya N."/>
            <person name="Rathjen J."/>
            <person name="Taylor J.M."/>
            <person name="Park R.F."/>
            <person name="Dodds P.N."/>
            <person name="Hirsch C.D."/>
            <person name="Kianian S.F."/>
            <person name="Figueroa M."/>
        </authorList>
    </citation>
    <scope>NUCLEOTIDE SEQUENCE [LARGE SCALE GENOMIC DNA]</scope>
    <source>
        <strain evidence="1">12SD80</strain>
    </source>
</reference>
<name>A0A2N5RV06_9BASI</name>
<organism evidence="1 2">
    <name type="scientific">Puccinia coronata f. sp. avenae</name>
    <dbReference type="NCBI Taxonomy" id="200324"/>
    <lineage>
        <taxon>Eukaryota</taxon>
        <taxon>Fungi</taxon>
        <taxon>Dikarya</taxon>
        <taxon>Basidiomycota</taxon>
        <taxon>Pucciniomycotina</taxon>
        <taxon>Pucciniomycetes</taxon>
        <taxon>Pucciniales</taxon>
        <taxon>Pucciniaceae</taxon>
        <taxon>Puccinia</taxon>
    </lineage>
</organism>
<sequence length="81" mass="8872">QQSISAEQVAKFLGKVQSSFLDLWKMYAPSPAANVNPVNPLASVSKKVDQDTTNICNSAQKENVKLGWAKHIPNFTENGLK</sequence>
<dbReference type="EMBL" id="PGCI01001456">
    <property type="protein sequence ID" value="PLW04834.1"/>
    <property type="molecule type" value="Genomic_DNA"/>
</dbReference>
<evidence type="ECO:0000313" key="2">
    <source>
        <dbReference type="Proteomes" id="UP000235392"/>
    </source>
</evidence>
<gene>
    <name evidence="1" type="ORF">PCASD_26062</name>
</gene>
<protein>
    <submittedName>
        <fullName evidence="1">Uncharacterized protein</fullName>
    </submittedName>
</protein>
<evidence type="ECO:0000313" key="1">
    <source>
        <dbReference type="EMBL" id="PLW04834.1"/>
    </source>
</evidence>
<proteinExistence type="predicted"/>